<reference evidence="1" key="1">
    <citation type="submission" date="2020-11" db="EMBL/GenBank/DDBJ databases">
        <title>Complete genome sequence of a novel pathogenic Methylobacterium strain isolated from rice in Vietnam.</title>
        <authorList>
            <person name="Lai K."/>
            <person name="Okazaki S."/>
            <person name="Higashi K."/>
            <person name="Mori H."/>
            <person name="Toyoda A."/>
            <person name="Kurokawa K."/>
        </authorList>
    </citation>
    <scope>NUCLEOTIDE SEQUENCE</scope>
    <source>
        <strain evidence="1">VL1</strain>
        <plasmid evidence="1">pVL1_1</plasmid>
    </source>
</reference>
<geneLocation type="plasmid" evidence="1 2">
    <name>pVL1_1</name>
</geneLocation>
<accession>A0A8H8X0G0</accession>
<protein>
    <submittedName>
        <fullName evidence="1">Uncharacterized protein</fullName>
    </submittedName>
</protein>
<dbReference type="KEGG" id="mind:mvi_60530"/>
<keyword evidence="1" id="KW-0614">Plasmid</keyword>
<gene>
    <name evidence="1" type="ORF">mvi_60530</name>
</gene>
<evidence type="ECO:0000313" key="2">
    <source>
        <dbReference type="Proteomes" id="UP000663508"/>
    </source>
</evidence>
<evidence type="ECO:0000313" key="1">
    <source>
        <dbReference type="EMBL" id="BCM87592.1"/>
    </source>
</evidence>
<dbReference type="AlphaFoldDB" id="A0A8H8X0G0"/>
<dbReference type="RefSeq" id="WP_207183776.1">
    <property type="nucleotide sequence ID" value="NZ_AP024146.1"/>
</dbReference>
<dbReference type="EMBL" id="AP024146">
    <property type="protein sequence ID" value="BCM87592.1"/>
    <property type="molecule type" value="Genomic_DNA"/>
</dbReference>
<dbReference type="Proteomes" id="UP000663508">
    <property type="component" value="Plasmid pVL1_1"/>
</dbReference>
<proteinExistence type="predicted"/>
<organism evidence="1 2">
    <name type="scientific">Methylobacterium indicum</name>
    <dbReference type="NCBI Taxonomy" id="1775910"/>
    <lineage>
        <taxon>Bacteria</taxon>
        <taxon>Pseudomonadati</taxon>
        <taxon>Pseudomonadota</taxon>
        <taxon>Alphaproteobacteria</taxon>
        <taxon>Hyphomicrobiales</taxon>
        <taxon>Methylobacteriaceae</taxon>
        <taxon>Methylobacterium</taxon>
    </lineage>
</organism>
<name>A0A8H8X0G0_9HYPH</name>
<sequence length="487" mass="55909">MSFDESAYLNWLRQPADGREVAAQLRLMLSHVERDREEIISLFNREEVRNDVLVELMKWNERLKPSTKRDRIGRAAVRFWVAQTLSTTVMRSHALDVAYDYGHGLNEIMEIGADGLFEVATSQFLALRSVADDLTNWLKDRSIVRPLIIESPLGNSLPVQVTTDFAKSKNIDLTTYAWNTPRNDRPARGATIDDAAAACTAFANDFDLVIFIDDVSTGTRFLKLHDALIEHLGAERFLPLALVVNDTQRPQNAEHMNRKRLMERLSEQATRIGYEDVWTEIPLQRLFRLDELSFYRWERALIWEDSDLIAGKRKINLFFTILDHVSDILSDLASAQSSFRPHLEHAWAQDVSGQTSDVALGSIQSEFANLASEIQPKDLKSAIEAEARSEFPHDYAGQYVGAGREMDFVKERWDWLRAKYLDLVSMKVGTERAWMSWRAVDNVFAASFHEHTPRPSRDQAATPYTISFNVTIKKLNERLRWRIHQGQ</sequence>